<dbReference type="GO" id="GO:0016491">
    <property type="term" value="F:oxidoreductase activity"/>
    <property type="evidence" value="ECO:0007669"/>
    <property type="project" value="UniProtKB-KW"/>
</dbReference>
<dbReference type="Gene3D" id="1.20.1440.130">
    <property type="entry name" value="VKOR domain"/>
    <property type="match status" value="1"/>
</dbReference>
<evidence type="ECO:0000313" key="14">
    <source>
        <dbReference type="Proteomes" id="UP000032614"/>
    </source>
</evidence>
<evidence type="ECO:0000256" key="6">
    <source>
        <dbReference type="ARBA" id="ARBA00023002"/>
    </source>
</evidence>
<feature type="transmembrane region" description="Helical" evidence="10">
    <location>
        <begin position="42"/>
        <end position="64"/>
    </location>
</feature>
<comment type="subcellular location">
    <subcellularLocation>
        <location evidence="1">Membrane</location>
        <topology evidence="1">Multi-pass membrane protein</topology>
    </subcellularLocation>
</comment>
<proteinExistence type="inferred from homology"/>
<feature type="transmembrane region" description="Helical" evidence="10">
    <location>
        <begin position="12"/>
        <end position="36"/>
    </location>
</feature>
<keyword evidence="8" id="KW-1015">Disulfide bond</keyword>
<geneLocation type="plasmid" evidence="13 14">
    <name>pBIL</name>
</geneLocation>
<dbReference type="InterPro" id="IPR005530">
    <property type="entry name" value="SPW"/>
</dbReference>
<keyword evidence="13" id="KW-0614">Plasmid</keyword>
<comment type="similarity">
    <text evidence="2">Belongs to the VKOR family.</text>
</comment>
<feature type="domain" description="Vitamin K epoxide reductase" evidence="12">
    <location>
        <begin position="3"/>
        <end position="63"/>
    </location>
</feature>
<evidence type="ECO:0000256" key="7">
    <source>
        <dbReference type="ARBA" id="ARBA00023136"/>
    </source>
</evidence>
<dbReference type="Pfam" id="PF03779">
    <property type="entry name" value="SPW"/>
    <property type="match status" value="1"/>
</dbReference>
<keyword evidence="6" id="KW-0560">Oxidoreductase</keyword>
<evidence type="ECO:0000256" key="5">
    <source>
        <dbReference type="ARBA" id="ARBA00022989"/>
    </source>
</evidence>
<dbReference type="Pfam" id="PF07884">
    <property type="entry name" value="VKOR"/>
    <property type="match status" value="1"/>
</dbReference>
<evidence type="ECO:0000256" key="4">
    <source>
        <dbReference type="ARBA" id="ARBA00022719"/>
    </source>
</evidence>
<feature type="transmembrane region" description="Helical" evidence="10">
    <location>
        <begin position="121"/>
        <end position="142"/>
    </location>
</feature>
<dbReference type="KEGG" id="bfn:OI25_8273"/>
<keyword evidence="4" id="KW-0874">Quinone</keyword>
<feature type="domain" description="SPW repeat-containing integral membrane" evidence="11">
    <location>
        <begin position="123"/>
        <end position="215"/>
    </location>
</feature>
<keyword evidence="5 10" id="KW-1133">Transmembrane helix</keyword>
<evidence type="ECO:0000256" key="8">
    <source>
        <dbReference type="ARBA" id="ARBA00023157"/>
    </source>
</evidence>
<name>A0AAU8SQL0_9BURK</name>
<keyword evidence="7 10" id="KW-0472">Membrane</keyword>
<evidence type="ECO:0000313" key="13">
    <source>
        <dbReference type="EMBL" id="AJZ56238.1"/>
    </source>
</evidence>
<evidence type="ECO:0000259" key="12">
    <source>
        <dbReference type="Pfam" id="PF07884"/>
    </source>
</evidence>
<dbReference type="InterPro" id="IPR038354">
    <property type="entry name" value="VKOR_sf"/>
</dbReference>
<evidence type="ECO:0000256" key="2">
    <source>
        <dbReference type="ARBA" id="ARBA00006214"/>
    </source>
</evidence>
<evidence type="ECO:0000256" key="9">
    <source>
        <dbReference type="ARBA" id="ARBA00023284"/>
    </source>
</evidence>
<dbReference type="GO" id="GO:0016020">
    <property type="term" value="C:membrane"/>
    <property type="evidence" value="ECO:0007669"/>
    <property type="project" value="UniProtKB-SubCell"/>
</dbReference>
<dbReference type="AlphaFoldDB" id="A0AAU8SQL0"/>
<feature type="transmembrane region" description="Helical" evidence="10">
    <location>
        <begin position="154"/>
        <end position="171"/>
    </location>
</feature>
<feature type="transmembrane region" description="Helical" evidence="10">
    <location>
        <begin position="198"/>
        <end position="215"/>
    </location>
</feature>
<dbReference type="EMBL" id="CP010024">
    <property type="protein sequence ID" value="AJZ56238.1"/>
    <property type="molecule type" value="Genomic_DNA"/>
</dbReference>
<keyword evidence="9" id="KW-0676">Redox-active center</keyword>
<organism evidence="13 14">
    <name type="scientific">Paraburkholderia fungorum</name>
    <dbReference type="NCBI Taxonomy" id="134537"/>
    <lineage>
        <taxon>Bacteria</taxon>
        <taxon>Pseudomonadati</taxon>
        <taxon>Pseudomonadota</taxon>
        <taxon>Betaproteobacteria</taxon>
        <taxon>Burkholderiales</taxon>
        <taxon>Burkholderiaceae</taxon>
        <taxon>Paraburkholderia</taxon>
    </lineage>
</organism>
<dbReference type="Proteomes" id="UP000032614">
    <property type="component" value="Plasmid pBIL"/>
</dbReference>
<evidence type="ECO:0000259" key="11">
    <source>
        <dbReference type="Pfam" id="PF03779"/>
    </source>
</evidence>
<dbReference type="GO" id="GO:0048038">
    <property type="term" value="F:quinone binding"/>
    <property type="evidence" value="ECO:0007669"/>
    <property type="project" value="UniProtKB-KW"/>
</dbReference>
<evidence type="ECO:0000256" key="10">
    <source>
        <dbReference type="SAM" id="Phobius"/>
    </source>
</evidence>
<evidence type="ECO:0000256" key="3">
    <source>
        <dbReference type="ARBA" id="ARBA00022692"/>
    </source>
</evidence>
<reference evidence="13 14" key="1">
    <citation type="journal article" date="2015" name="Genome Announc.">
        <title>Complete genome sequences for 59 burkholderia isolates, both pathogenic and near neighbor.</title>
        <authorList>
            <person name="Johnson S.L."/>
            <person name="Bishop-Lilly K.A."/>
            <person name="Ladner J.T."/>
            <person name="Daligault H.E."/>
            <person name="Davenport K.W."/>
            <person name="Jaissle J."/>
            <person name="Frey K.G."/>
            <person name="Koroleva G.I."/>
            <person name="Bruce D.C."/>
            <person name="Coyne S.R."/>
            <person name="Broomall S.M."/>
            <person name="Li P.E."/>
            <person name="Teshima H."/>
            <person name="Gibbons H.S."/>
            <person name="Palacios G.F."/>
            <person name="Rosenzweig C.N."/>
            <person name="Redden C.L."/>
            <person name="Xu Y."/>
            <person name="Minogue T.D."/>
            <person name="Chain P.S."/>
        </authorList>
    </citation>
    <scope>NUCLEOTIDE SEQUENCE [LARGE SCALE GENOMIC DNA]</scope>
    <source>
        <strain evidence="13 14">ATCC BAA-463</strain>
    </source>
</reference>
<evidence type="ECO:0000256" key="1">
    <source>
        <dbReference type="ARBA" id="ARBA00004141"/>
    </source>
</evidence>
<accession>A0AAU8SQL0</accession>
<sequence>MAAMGSRTRWRTMPWMVTFFGILVVPLGIVSIYFIVIQPIVIGTWCTLCLLAALAMLVMIPFALDELVAMGQFLLWSRRAGKPFWRTFLMGDAMPGGAVGTGDELGSMRAAFIDMGRGATLPWTLVVSVGIGVLLMFTRLLFATTGVMANNDHAVGALVVTVAIIATAEVARPLRFVNVILGAWLVIAPWLLSGASLAASWTSVAAGLVLAALSLPRGRRSGEHYAGWDRYVL</sequence>
<protein>
    <submittedName>
        <fullName evidence="13">Vitamin K epoxide reductase family protein</fullName>
    </submittedName>
</protein>
<keyword evidence="3 10" id="KW-0812">Transmembrane</keyword>
<dbReference type="InterPro" id="IPR012932">
    <property type="entry name" value="VKOR"/>
</dbReference>
<gene>
    <name evidence="13" type="ORF">OI25_8273</name>
</gene>